<dbReference type="EMBL" id="MVHR01000009">
    <property type="protein sequence ID" value="ORA74634.1"/>
    <property type="molecule type" value="Genomic_DNA"/>
</dbReference>
<dbReference type="Pfam" id="PF04932">
    <property type="entry name" value="Wzy_C"/>
    <property type="match status" value="1"/>
</dbReference>
<evidence type="ECO:0000313" key="7">
    <source>
        <dbReference type="Proteomes" id="UP000192566"/>
    </source>
</evidence>
<dbReference type="AlphaFoldDB" id="A0A1X0DQJ1"/>
<dbReference type="PANTHER" id="PTHR37422">
    <property type="entry name" value="TEICHURONIC ACID BIOSYNTHESIS PROTEIN TUAE"/>
    <property type="match status" value="1"/>
</dbReference>
<evidence type="ECO:0000256" key="3">
    <source>
        <dbReference type="ARBA" id="ARBA00022989"/>
    </source>
</evidence>
<dbReference type="InterPro" id="IPR051533">
    <property type="entry name" value="WaaL-like"/>
</dbReference>
<keyword evidence="7" id="KW-1185">Reference proteome</keyword>
<evidence type="ECO:0000313" key="6">
    <source>
        <dbReference type="EMBL" id="ORA74634.1"/>
    </source>
</evidence>
<evidence type="ECO:0000256" key="1">
    <source>
        <dbReference type="ARBA" id="ARBA00004141"/>
    </source>
</evidence>
<evidence type="ECO:0000256" key="2">
    <source>
        <dbReference type="ARBA" id="ARBA00022692"/>
    </source>
</evidence>
<keyword evidence="2" id="KW-0812">Transmembrane</keyword>
<dbReference type="STRING" id="53376.BST25_08650"/>
<proteinExistence type="predicted"/>
<keyword evidence="4" id="KW-0472">Membrane</keyword>
<keyword evidence="3" id="KW-1133">Transmembrane helix</keyword>
<evidence type="ECO:0000256" key="4">
    <source>
        <dbReference type="ARBA" id="ARBA00023136"/>
    </source>
</evidence>
<dbReference type="Proteomes" id="UP000192566">
    <property type="component" value="Unassembled WGS sequence"/>
</dbReference>
<comment type="subcellular location">
    <subcellularLocation>
        <location evidence="1">Membrane</location>
        <topology evidence="1">Multi-pass membrane protein</topology>
    </subcellularLocation>
</comment>
<dbReference type="InterPro" id="IPR007016">
    <property type="entry name" value="O-antigen_ligase-rel_domated"/>
</dbReference>
<dbReference type="RefSeq" id="WP_083073603.1">
    <property type="nucleotide sequence ID" value="NZ_AP022615.1"/>
</dbReference>
<dbReference type="PANTHER" id="PTHR37422:SF13">
    <property type="entry name" value="LIPOPOLYSACCHARIDE BIOSYNTHESIS PROTEIN PA4999-RELATED"/>
    <property type="match status" value="1"/>
</dbReference>
<gene>
    <name evidence="6" type="ORF">BST25_08650</name>
</gene>
<protein>
    <recommendedName>
        <fullName evidence="5">O-antigen ligase-related domain-containing protein</fullName>
    </recommendedName>
</protein>
<accession>A0A1X0DQJ1</accession>
<comment type="caution">
    <text evidence="6">The sequence shown here is derived from an EMBL/GenBank/DDBJ whole genome shotgun (WGS) entry which is preliminary data.</text>
</comment>
<sequence length="469" mass="50990">MVDEGTRDLMVAISVIALLVFISALRKTVRRGEWSRTAAFAAAIPICTQASINVIVTYRGEWKRVTNVYLNMPWEWPGHWHMVWRALSLLLGVIAVVVFLARVRRGNVPVNGPAVLLVVVALISFGSSLLHGDNPFRPVSVVFVVLLAACTVAPRGLGIHVGIATWATIIAITSGFTFLEFIQQHGFGVMPCTEDKCGILNFDFSGVMEYDNALAVYLALAMPFVYIGFGSWEGVTLSAYILWLILITGSRSGSVAAVITFIALVLLRPNIRRPVAAPIRSWLLYFGLTAALIVGIAVPFTENDPAAYTGRAYLWSLAWRTLSDPADMWYGTGVRSLLRMHESGQLVYPVYSVHNQWLQVVLSTGLIGFVLFLTALALLLRNARGAYSLVAGCALLPAFVLAVTERPWPIDSLELLVWTVPAALLSYPAIKRRANPLGSSPIRVSQPGVDAKSAAEQRPGDTLSVGSGD</sequence>
<dbReference type="GO" id="GO:0016020">
    <property type="term" value="C:membrane"/>
    <property type="evidence" value="ECO:0007669"/>
    <property type="project" value="UniProtKB-SubCell"/>
</dbReference>
<organism evidence="6 7">
    <name type="scientific">Mycobacterium heidelbergense</name>
    <dbReference type="NCBI Taxonomy" id="53376"/>
    <lineage>
        <taxon>Bacteria</taxon>
        <taxon>Bacillati</taxon>
        <taxon>Actinomycetota</taxon>
        <taxon>Actinomycetes</taxon>
        <taxon>Mycobacteriales</taxon>
        <taxon>Mycobacteriaceae</taxon>
        <taxon>Mycobacterium</taxon>
        <taxon>Mycobacterium simiae complex</taxon>
    </lineage>
</organism>
<evidence type="ECO:0000259" key="5">
    <source>
        <dbReference type="Pfam" id="PF04932"/>
    </source>
</evidence>
<feature type="domain" description="O-antigen ligase-related" evidence="5">
    <location>
        <begin position="238"/>
        <end position="373"/>
    </location>
</feature>
<name>A0A1X0DQJ1_MYCHE</name>
<dbReference type="OrthoDB" id="4707452at2"/>
<reference evidence="6 7" key="1">
    <citation type="submission" date="2017-02" db="EMBL/GenBank/DDBJ databases">
        <title>The new phylogeny of genus Mycobacterium.</title>
        <authorList>
            <person name="Tortoli E."/>
            <person name="Trovato A."/>
            <person name="Cirillo D.M."/>
        </authorList>
    </citation>
    <scope>NUCLEOTIDE SEQUENCE [LARGE SCALE GENOMIC DNA]</scope>
    <source>
        <strain evidence="6 7">DSM 44471</strain>
    </source>
</reference>